<proteinExistence type="predicted"/>
<comment type="caution">
    <text evidence="2">The sequence shown here is derived from an EMBL/GenBank/DDBJ whole genome shotgun (WGS) entry which is preliminary data.</text>
</comment>
<name>A0A553HZH1_9PEZI</name>
<feature type="chain" id="PRO_5021854724" evidence="1">
    <location>
        <begin position="20"/>
        <end position="190"/>
    </location>
</feature>
<evidence type="ECO:0000256" key="1">
    <source>
        <dbReference type="SAM" id="SignalP"/>
    </source>
</evidence>
<reference evidence="3" key="1">
    <citation type="submission" date="2019-06" db="EMBL/GenBank/DDBJ databases">
        <title>Draft genome sequence of the griseofulvin-producing fungus Xylaria cubensis strain G536.</title>
        <authorList>
            <person name="Mead M.E."/>
            <person name="Raja H.A."/>
            <person name="Steenwyk J.L."/>
            <person name="Knowles S.L."/>
            <person name="Oberlies N.H."/>
            <person name="Rokas A."/>
        </authorList>
    </citation>
    <scope>NUCLEOTIDE SEQUENCE [LARGE SCALE GENOMIC DNA]</scope>
    <source>
        <strain evidence="3">G536</strain>
    </source>
</reference>
<accession>A0A553HZH1</accession>
<organism evidence="2 3">
    <name type="scientific">Xylaria flabelliformis</name>
    <dbReference type="NCBI Taxonomy" id="2512241"/>
    <lineage>
        <taxon>Eukaryota</taxon>
        <taxon>Fungi</taxon>
        <taxon>Dikarya</taxon>
        <taxon>Ascomycota</taxon>
        <taxon>Pezizomycotina</taxon>
        <taxon>Sordariomycetes</taxon>
        <taxon>Xylariomycetidae</taxon>
        <taxon>Xylariales</taxon>
        <taxon>Xylariaceae</taxon>
        <taxon>Xylaria</taxon>
    </lineage>
</organism>
<dbReference type="EMBL" id="VFLP01000030">
    <property type="protein sequence ID" value="TRX93325.1"/>
    <property type="molecule type" value="Genomic_DNA"/>
</dbReference>
<evidence type="ECO:0000313" key="3">
    <source>
        <dbReference type="Proteomes" id="UP000319160"/>
    </source>
</evidence>
<dbReference type="Proteomes" id="UP000319160">
    <property type="component" value="Unassembled WGS sequence"/>
</dbReference>
<protein>
    <submittedName>
        <fullName evidence="2">Uncharacterized protein</fullName>
    </submittedName>
</protein>
<sequence length="190" mass="20405">MKAFFLLPASLASLVIARATSPPPPSPPPSVYILMPSNPPALTVVSSALNTLGYSYYESTRSSSDPGLDPSTYAVLEPGTVSYQNISRDNPLARFILPATTKAADGSSSWLGALFPERQPAENSRPDSADSIRAFFTGMEDAGRGSSQLLELDVFAHGSHAQAQTWVALCDFLGLGYSVVERLKLWHFPQ</sequence>
<gene>
    <name evidence="2" type="ORF">FHL15_005904</name>
</gene>
<feature type="signal peptide" evidence="1">
    <location>
        <begin position="1"/>
        <end position="19"/>
    </location>
</feature>
<dbReference type="OrthoDB" id="3437375at2759"/>
<keyword evidence="3" id="KW-1185">Reference proteome</keyword>
<dbReference type="AlphaFoldDB" id="A0A553HZH1"/>
<evidence type="ECO:0000313" key="2">
    <source>
        <dbReference type="EMBL" id="TRX93325.1"/>
    </source>
</evidence>
<keyword evidence="1" id="KW-0732">Signal</keyword>